<accession>A0A5B6TTB2</accession>
<evidence type="ECO:0000259" key="1">
    <source>
        <dbReference type="Pfam" id="PF18962"/>
    </source>
</evidence>
<dbReference type="AlphaFoldDB" id="A0A5B6TTB2"/>
<proteinExistence type="predicted"/>
<evidence type="ECO:0000313" key="2">
    <source>
        <dbReference type="EMBL" id="KAA3439758.1"/>
    </source>
</evidence>
<dbReference type="NCBIfam" id="TIGR04183">
    <property type="entry name" value="Por_Secre_tail"/>
    <property type="match status" value="1"/>
</dbReference>
<keyword evidence="3" id="KW-1185">Reference proteome</keyword>
<gene>
    <name evidence="2" type="ORF">FOA19_03515</name>
</gene>
<reference evidence="2 3" key="1">
    <citation type="submission" date="2019-07" db="EMBL/GenBank/DDBJ databases">
        <title>Rufibacter sp. nov., isolated from lake sediment.</title>
        <authorList>
            <person name="Qu J.-H."/>
        </authorList>
    </citation>
    <scope>NUCLEOTIDE SEQUENCE [LARGE SCALE GENOMIC DNA]</scope>
    <source>
        <strain evidence="2 3">NBS58-1</strain>
    </source>
</reference>
<dbReference type="Proteomes" id="UP000324133">
    <property type="component" value="Unassembled WGS sequence"/>
</dbReference>
<name>A0A5B6TTB2_9BACT</name>
<dbReference type="InterPro" id="IPR026444">
    <property type="entry name" value="Secre_tail"/>
</dbReference>
<organism evidence="2 3">
    <name type="scientific">Rufibacter hautae</name>
    <dbReference type="NCBI Taxonomy" id="2595005"/>
    <lineage>
        <taxon>Bacteria</taxon>
        <taxon>Pseudomonadati</taxon>
        <taxon>Bacteroidota</taxon>
        <taxon>Cytophagia</taxon>
        <taxon>Cytophagales</taxon>
        <taxon>Hymenobacteraceae</taxon>
        <taxon>Rufibacter</taxon>
    </lineage>
</organism>
<comment type="caution">
    <text evidence="2">The sequence shown here is derived from an EMBL/GenBank/DDBJ whole genome shotgun (WGS) entry which is preliminary data.</text>
</comment>
<sequence>MKSLLLVILVGVVTLLQAEVYGQAPRTTLYHENFIGTINSITHNWQTGTTTNSTASYTKASKGAHLKTGTAPGTYVLELGTFTTGGFEDIDVSWGGKKDGENAIMLEYSYNGGIWVTVDKWFDVGTEWSKVNAELGISLPTCFNKGSVKLRWTFVVTNASTAYAMDDITITGIPYGGPGLPAAMSKFSWDTKTGGEVPYNAARYGSNNFYEADGVHMQWNKQEVGTANMYTQQVTPDYQNIHAYSISQQYAGGVASNNYSLNTLHFKNTAVQGLTFSLFDIDMNKNQFLDILKVVAYRTGSTTPILPQKKHSKTTATNERIQDGNAVFFRSKTFDTGGASIDGSSEEGDVTITFLEPVDRVEFTFYNGIPPQNGKGQQGFAISDLTWRNVNMPAPPVDFSTPSTIGGGSNGPDPLPISLTAFGVKKVAEGAKLDWITANEKDNDRFVVERSLDGKTFEAIGEVKGAGNSNVLLKYSFTDRSPKQGVNYYRLTQVDYDGKFERSKTVYLAVKAGTQASTLATYPNPTPDALTIKLGAALQNDKTFYILSAAGKLVKTVVLPRNETSVQVSVRELAAGLYLVKSDQSMSKFFKQ</sequence>
<dbReference type="Pfam" id="PF18962">
    <property type="entry name" value="Por_Secre_tail"/>
    <property type="match status" value="1"/>
</dbReference>
<protein>
    <submittedName>
        <fullName evidence="2">T9SS type A sorting domain-containing protein</fullName>
    </submittedName>
</protein>
<dbReference type="EMBL" id="VKKY01000001">
    <property type="protein sequence ID" value="KAA3439758.1"/>
    <property type="molecule type" value="Genomic_DNA"/>
</dbReference>
<evidence type="ECO:0000313" key="3">
    <source>
        <dbReference type="Proteomes" id="UP000324133"/>
    </source>
</evidence>
<dbReference type="RefSeq" id="WP_149089398.1">
    <property type="nucleotide sequence ID" value="NZ_VKKY01000001.1"/>
</dbReference>
<feature type="domain" description="Secretion system C-terminal sorting" evidence="1">
    <location>
        <begin position="522"/>
        <end position="587"/>
    </location>
</feature>
<dbReference type="OrthoDB" id="1466765at2"/>